<dbReference type="GO" id="GO:0005886">
    <property type="term" value="C:plasma membrane"/>
    <property type="evidence" value="ECO:0007669"/>
    <property type="project" value="UniProtKB-SubCell"/>
</dbReference>
<dbReference type="EMBL" id="CP049109">
    <property type="protein sequence ID" value="QIG80332.1"/>
    <property type="molecule type" value="Genomic_DNA"/>
</dbReference>
<keyword evidence="2" id="KW-1133">Transmembrane helix</keyword>
<accession>A0A6G6Y5X3</accession>
<evidence type="ECO:0000256" key="2">
    <source>
        <dbReference type="SAM" id="Phobius"/>
    </source>
</evidence>
<dbReference type="SUPFAM" id="SSF48452">
    <property type="entry name" value="TPR-like"/>
    <property type="match status" value="1"/>
</dbReference>
<evidence type="ECO:0000313" key="3">
    <source>
        <dbReference type="EMBL" id="QIG80332.1"/>
    </source>
</evidence>
<gene>
    <name evidence="3" type="ORF">G5C33_11460</name>
</gene>
<reference evidence="3 4" key="1">
    <citation type="submission" date="2020-02" db="EMBL/GenBank/DDBJ databases">
        <authorList>
            <person name="Zheng R.K."/>
            <person name="Sun C.M."/>
        </authorList>
    </citation>
    <scope>NUCLEOTIDE SEQUENCE [LARGE SCALE GENOMIC DNA]</scope>
    <source>
        <strain evidence="4">zrk23</strain>
    </source>
</reference>
<keyword evidence="2" id="KW-0472">Membrane</keyword>
<evidence type="ECO:0000256" key="1">
    <source>
        <dbReference type="SAM" id="Coils"/>
    </source>
</evidence>
<keyword evidence="1" id="KW-0175">Coiled coil</keyword>
<dbReference type="Gene3D" id="1.25.40.10">
    <property type="entry name" value="Tetratricopeptide repeat domain"/>
    <property type="match status" value="2"/>
</dbReference>
<proteinExistence type="predicted"/>
<protein>
    <submittedName>
        <fullName evidence="3">Tetratricopeptide repeat protein</fullName>
    </submittedName>
</protein>
<keyword evidence="4" id="KW-1185">Reference proteome</keyword>
<dbReference type="KEGG" id="spzr:G5C33_11460"/>
<organism evidence="3 4">
    <name type="scientific">Stakelama tenebrarum</name>
    <dbReference type="NCBI Taxonomy" id="2711215"/>
    <lineage>
        <taxon>Bacteria</taxon>
        <taxon>Pseudomonadati</taxon>
        <taxon>Pseudomonadota</taxon>
        <taxon>Alphaproteobacteria</taxon>
        <taxon>Sphingomonadales</taxon>
        <taxon>Sphingomonadaceae</taxon>
        <taxon>Stakelama</taxon>
    </lineage>
</organism>
<dbReference type="RefSeq" id="WP_165327339.1">
    <property type="nucleotide sequence ID" value="NZ_CP049109.1"/>
</dbReference>
<dbReference type="InterPro" id="IPR014562">
    <property type="entry name" value="UCP030959_TPR_rpt-cont"/>
</dbReference>
<name>A0A6G6Y5X3_9SPHN</name>
<dbReference type="PIRSF" id="PIRSF030959">
    <property type="entry name" value="UCP030959"/>
    <property type="match status" value="1"/>
</dbReference>
<feature type="transmembrane region" description="Helical" evidence="2">
    <location>
        <begin position="24"/>
        <end position="45"/>
    </location>
</feature>
<keyword evidence="2" id="KW-0812">Transmembrane</keyword>
<dbReference type="Proteomes" id="UP000501568">
    <property type="component" value="Chromosome"/>
</dbReference>
<feature type="coiled-coil region" evidence="1">
    <location>
        <begin position="207"/>
        <end position="234"/>
    </location>
</feature>
<dbReference type="InterPro" id="IPR011990">
    <property type="entry name" value="TPR-like_helical_dom_sf"/>
</dbReference>
<dbReference type="Pfam" id="PF14559">
    <property type="entry name" value="TPR_19"/>
    <property type="match status" value="1"/>
</dbReference>
<evidence type="ECO:0000313" key="4">
    <source>
        <dbReference type="Proteomes" id="UP000501568"/>
    </source>
</evidence>
<sequence>MIFYIATLLIQIFCIVHVIRTGRNGLWVLALIFLPMISAIAYFLVEILPGSGSNRHVRAARATAIRTFDPQRELREARDQLDLADTVANRMRVADALVALEQYGEAVPLYREAIARSAGGDARIQVKLARALFETGDTGAALAELDSLEPATVQSDRDQRQLLRARILEDMGRKEEALPLFADVASRYPGEEARCRYAALLLELGHQREALEVLEEVESRMKRLDRRQRAADANMYRWAMDELRKLRASGF</sequence>
<dbReference type="AlphaFoldDB" id="A0A6G6Y5X3"/>